<evidence type="ECO:0000256" key="5">
    <source>
        <dbReference type="ARBA" id="ARBA00023136"/>
    </source>
</evidence>
<feature type="compositionally biased region" description="Basic and acidic residues" evidence="8">
    <location>
        <begin position="452"/>
        <end position="464"/>
    </location>
</feature>
<keyword evidence="5 9" id="KW-0472">Membrane</keyword>
<dbReference type="GO" id="GO:0005886">
    <property type="term" value="C:plasma membrane"/>
    <property type="evidence" value="ECO:0007669"/>
    <property type="project" value="UniProtKB-SubCell"/>
</dbReference>
<comment type="similarity">
    <text evidence="6">Belongs to the exbB/tolQ family.</text>
</comment>
<evidence type="ECO:0000256" key="1">
    <source>
        <dbReference type="ARBA" id="ARBA00004429"/>
    </source>
</evidence>
<dbReference type="Proteomes" id="UP000409545">
    <property type="component" value="Unassembled WGS sequence"/>
</dbReference>
<dbReference type="AlphaFoldDB" id="A0A0Q2QGH1"/>
<evidence type="ECO:0000313" key="14">
    <source>
        <dbReference type="Proteomes" id="UP000409545"/>
    </source>
</evidence>
<feature type="transmembrane region" description="Helical" evidence="9">
    <location>
        <begin position="171"/>
        <end position="195"/>
    </location>
</feature>
<keyword evidence="2" id="KW-1003">Cell membrane</keyword>
<accession>A0A0Q2QGH1</accession>
<evidence type="ECO:0000313" key="12">
    <source>
        <dbReference type="EMBL" id="EAK5103973.1"/>
    </source>
</evidence>
<feature type="region of interest" description="Disordered" evidence="8">
    <location>
        <begin position="431"/>
        <end position="484"/>
    </location>
</feature>
<dbReference type="EMBL" id="AACGFG010000009">
    <property type="protein sequence ID" value="EAK4358656.1"/>
    <property type="molecule type" value="Genomic_DNA"/>
</dbReference>
<evidence type="ECO:0000313" key="13">
    <source>
        <dbReference type="Proteomes" id="UP000365807"/>
    </source>
</evidence>
<evidence type="ECO:0000256" key="3">
    <source>
        <dbReference type="ARBA" id="ARBA00022692"/>
    </source>
</evidence>
<dbReference type="OrthoDB" id="5359644at2"/>
<dbReference type="KEGG" id="ccof:VC76_06295"/>
<evidence type="ECO:0000256" key="7">
    <source>
        <dbReference type="SAM" id="Coils"/>
    </source>
</evidence>
<reference evidence="12 14" key="1">
    <citation type="submission" date="2018-05" db="EMBL/GenBank/DDBJ databases">
        <authorList>
            <consortium name="NARMS: The National Antimicrobial Resistance Monitoring System"/>
        </authorList>
    </citation>
    <scope>NUCLEOTIDE SEQUENCE [LARGE SCALE GENOMIC DNA]</scope>
    <source>
        <strain evidence="11 13">FSIS11807978</strain>
        <strain evidence="12 14">FSIS1711007</strain>
    </source>
</reference>
<keyword evidence="4 9" id="KW-1133">Transmembrane helix</keyword>
<evidence type="ECO:0000256" key="4">
    <source>
        <dbReference type="ARBA" id="ARBA00022989"/>
    </source>
</evidence>
<protein>
    <recommendedName>
        <fullName evidence="10">MotA/TolQ/ExbB proton channel domain-containing protein</fullName>
    </recommendedName>
</protein>
<organism evidence="12 14">
    <name type="scientific">Campylobacter coli</name>
    <dbReference type="NCBI Taxonomy" id="195"/>
    <lineage>
        <taxon>Bacteria</taxon>
        <taxon>Pseudomonadati</taxon>
        <taxon>Campylobacterota</taxon>
        <taxon>Epsilonproteobacteria</taxon>
        <taxon>Campylobacterales</taxon>
        <taxon>Campylobacteraceae</taxon>
        <taxon>Campylobacter</taxon>
    </lineage>
</organism>
<name>A0A0Q2QGH1_CAMCO</name>
<dbReference type="GO" id="GO:0015031">
    <property type="term" value="P:protein transport"/>
    <property type="evidence" value="ECO:0007669"/>
    <property type="project" value="UniProtKB-KW"/>
</dbReference>
<evidence type="ECO:0000313" key="11">
    <source>
        <dbReference type="EMBL" id="EAK4358656.1"/>
    </source>
</evidence>
<evidence type="ECO:0000256" key="6">
    <source>
        <dbReference type="RuleBase" id="RU004057"/>
    </source>
</evidence>
<dbReference type="eggNOG" id="COG0488">
    <property type="taxonomic scope" value="Bacteria"/>
</dbReference>
<feature type="transmembrane region" description="Helical" evidence="9">
    <location>
        <begin position="129"/>
        <end position="151"/>
    </location>
</feature>
<evidence type="ECO:0000259" key="10">
    <source>
        <dbReference type="Pfam" id="PF01618"/>
    </source>
</evidence>
<dbReference type="InterPro" id="IPR002898">
    <property type="entry name" value="MotA_ExbB_proton_chnl"/>
</dbReference>
<feature type="transmembrane region" description="Helical" evidence="9">
    <location>
        <begin position="53"/>
        <end position="70"/>
    </location>
</feature>
<evidence type="ECO:0000256" key="9">
    <source>
        <dbReference type="SAM" id="Phobius"/>
    </source>
</evidence>
<dbReference type="STRING" id="195.ATE51_01056"/>
<dbReference type="EMBL" id="AACGUZ010000011">
    <property type="protein sequence ID" value="EAK5103973.1"/>
    <property type="molecule type" value="Genomic_DNA"/>
</dbReference>
<feature type="coiled-coil region" evidence="7">
    <location>
        <begin position="401"/>
        <end position="428"/>
    </location>
</feature>
<dbReference type="Pfam" id="PF01618">
    <property type="entry name" value="MotA_ExbB"/>
    <property type="match status" value="1"/>
</dbReference>
<comment type="caution">
    <text evidence="12">The sequence shown here is derived from an EMBL/GenBank/DDBJ whole genome shotgun (WGS) entry which is preliminary data.</text>
</comment>
<gene>
    <name evidence="12" type="ORF">B9Q54_06810</name>
    <name evidence="11" type="ORF">C6T04_07025</name>
</gene>
<dbReference type="KEGG" id="ccoo:ATE51_01056"/>
<comment type="subcellular location">
    <subcellularLocation>
        <location evidence="1">Cell inner membrane</location>
        <topology evidence="1">Multi-pass membrane protein</topology>
    </subcellularLocation>
    <subcellularLocation>
        <location evidence="6">Membrane</location>
        <topology evidence="6">Multi-pass membrane protein</topology>
    </subcellularLocation>
</comment>
<keyword evidence="6" id="KW-0653">Protein transport</keyword>
<keyword evidence="3 9" id="KW-0812">Transmembrane</keyword>
<dbReference type="eggNOG" id="COG0811">
    <property type="taxonomic scope" value="Bacteria"/>
</dbReference>
<dbReference type="GeneID" id="66543771"/>
<keyword evidence="6" id="KW-0813">Transport</keyword>
<feature type="transmembrane region" description="Helical" evidence="9">
    <location>
        <begin position="21"/>
        <end position="41"/>
    </location>
</feature>
<proteinExistence type="inferred from homology"/>
<dbReference type="Proteomes" id="UP000365807">
    <property type="component" value="Unassembled WGS sequence"/>
</dbReference>
<evidence type="ECO:0000256" key="8">
    <source>
        <dbReference type="SAM" id="MobiDB-lite"/>
    </source>
</evidence>
<evidence type="ECO:0000256" key="2">
    <source>
        <dbReference type="ARBA" id="ARBA00022475"/>
    </source>
</evidence>
<sequence>MDIRSDEISELILPESKEKKGYLVYLKIIFIPALLYVFILLGYYDIINFKVELHTVVMIGFIFFTALVFARHSSEYAYSIFEQQKDEFKQALKRHIMKHFLTIGKDTKSNANFDDFAYAYVRGARNENFASIGAAIFPMMGILGTFISIALSMPNFSSSDTAALEQEIALLLSGVGTAFYVSIYGIFLALWWMFFEKFGKSKIERLLNRQKNSTSGFFWTKEELDQRYLSESLQHFEKISAIFKQVSNQDFFAELDHTIDRKFGIFQDMLNVEEKAIRLSGEHIKQTMGELSRAQRDQRDLGKMYGEMLNGIGMLNQNLKEINMRMSEQYNRLLDISSEKIQHFDKTLLAFDEKVDRFGKNFELYEKAILESQEKVFEGFKASLFEGMHKFKEVYEEEKSIDAKIKMMDKLKQEIKNLNEETNEVMAKIGKIPNPAQEEQDNIENEILSSEKITENTEQTKENQNDSDTLDSNKNFNKEEKEDK</sequence>
<dbReference type="RefSeq" id="WP_002780172.1">
    <property type="nucleotide sequence ID" value="NZ_AANHVQ020000010.1"/>
</dbReference>
<keyword evidence="7" id="KW-0175">Coiled coil</keyword>
<feature type="domain" description="MotA/TolQ/ExbB proton channel" evidence="10">
    <location>
        <begin position="125"/>
        <end position="209"/>
    </location>
</feature>